<dbReference type="PANTHER" id="PTHR11377">
    <property type="entry name" value="N-MYRISTOYL TRANSFERASE"/>
    <property type="match status" value="1"/>
</dbReference>
<evidence type="ECO:0000256" key="2">
    <source>
        <dbReference type="ARBA" id="ARBA00011245"/>
    </source>
</evidence>
<feature type="domain" description="Glycylpeptide N-tetradecanoyltransferase N-terminal" evidence="10">
    <location>
        <begin position="191"/>
        <end position="349"/>
    </location>
</feature>
<comment type="catalytic activity">
    <reaction evidence="7">
        <text>N-terminal glycyl-[protein] + tetradecanoyl-CoA = N-tetradecanoylglycyl-[protein] + CoA + H(+)</text>
        <dbReference type="Rhea" id="RHEA:15521"/>
        <dbReference type="Rhea" id="RHEA-COMP:12666"/>
        <dbReference type="Rhea" id="RHEA-COMP:12667"/>
        <dbReference type="ChEBI" id="CHEBI:15378"/>
        <dbReference type="ChEBI" id="CHEBI:57287"/>
        <dbReference type="ChEBI" id="CHEBI:57385"/>
        <dbReference type="ChEBI" id="CHEBI:64723"/>
        <dbReference type="ChEBI" id="CHEBI:133050"/>
        <dbReference type="EC" id="2.3.1.97"/>
    </reaction>
</comment>
<dbReference type="SUPFAM" id="SSF55729">
    <property type="entry name" value="Acyl-CoA N-acyltransferases (Nat)"/>
    <property type="match status" value="2"/>
</dbReference>
<dbReference type="OrthoDB" id="60315at2759"/>
<feature type="region of interest" description="Disordered" evidence="9">
    <location>
        <begin position="497"/>
        <end position="518"/>
    </location>
</feature>
<dbReference type="PROSITE" id="PS00975">
    <property type="entry name" value="NMT_1"/>
    <property type="match status" value="1"/>
</dbReference>
<dbReference type="Pfam" id="PF02799">
    <property type="entry name" value="NMT_C"/>
    <property type="match status" value="1"/>
</dbReference>
<dbReference type="GO" id="GO:0005737">
    <property type="term" value="C:cytoplasm"/>
    <property type="evidence" value="ECO:0007669"/>
    <property type="project" value="TreeGrafter"/>
</dbReference>
<evidence type="ECO:0000256" key="7">
    <source>
        <dbReference type="RuleBase" id="RU000586"/>
    </source>
</evidence>
<dbReference type="InterPro" id="IPR022676">
    <property type="entry name" value="NMT_N"/>
</dbReference>
<feature type="region of interest" description="Disordered" evidence="9">
    <location>
        <begin position="529"/>
        <end position="548"/>
    </location>
</feature>
<feature type="region of interest" description="Disordered" evidence="9">
    <location>
        <begin position="174"/>
        <end position="205"/>
    </location>
</feature>
<dbReference type="EMBL" id="KZ819669">
    <property type="protein sequence ID" value="PWN27198.1"/>
    <property type="molecule type" value="Genomic_DNA"/>
</dbReference>
<keyword evidence="6 7" id="KW-0012">Acyltransferase</keyword>
<dbReference type="InterPro" id="IPR000903">
    <property type="entry name" value="NMT"/>
</dbReference>
<dbReference type="FunFam" id="3.40.630.30:FF:000042">
    <property type="entry name" value="Glycylpeptide N-tetradecanoyltransferase"/>
    <property type="match status" value="1"/>
</dbReference>
<keyword evidence="13" id="KW-1185">Reference proteome</keyword>
<feature type="region of interest" description="Disordered" evidence="9">
    <location>
        <begin position="1"/>
        <end position="127"/>
    </location>
</feature>
<dbReference type="Gene3D" id="3.40.630.30">
    <property type="match status" value="2"/>
</dbReference>
<gene>
    <name evidence="12" type="ORF">BDZ90DRAFT_227420</name>
</gene>
<evidence type="ECO:0000256" key="1">
    <source>
        <dbReference type="ARBA" id="ARBA00009469"/>
    </source>
</evidence>
<feature type="compositionally biased region" description="Acidic residues" evidence="9">
    <location>
        <begin position="36"/>
        <end position="54"/>
    </location>
</feature>
<feature type="compositionally biased region" description="Polar residues" evidence="9">
    <location>
        <begin position="497"/>
        <end position="515"/>
    </location>
</feature>
<proteinExistence type="inferred from homology"/>
<dbReference type="InterPro" id="IPR016181">
    <property type="entry name" value="Acyl_CoA_acyltransferase"/>
</dbReference>
<dbReference type="InterPro" id="IPR022678">
    <property type="entry name" value="NMT_CS"/>
</dbReference>
<feature type="domain" description="Glycylpeptide N-tetradecanoyltransferase C-terminal" evidence="11">
    <location>
        <begin position="364"/>
        <end position="614"/>
    </location>
</feature>
<evidence type="ECO:0000256" key="6">
    <source>
        <dbReference type="ARBA" id="ARBA00023315"/>
    </source>
</evidence>
<evidence type="ECO:0000256" key="5">
    <source>
        <dbReference type="ARBA" id="ARBA00022679"/>
    </source>
</evidence>
<comment type="function">
    <text evidence="7">Adds a myristoyl group to the N-terminal glycine residue of certain cellular proteins.</text>
</comment>
<dbReference type="EC" id="2.3.1.97" evidence="3 7"/>
<evidence type="ECO:0000256" key="8">
    <source>
        <dbReference type="RuleBase" id="RU004178"/>
    </source>
</evidence>
<protein>
    <recommendedName>
        <fullName evidence="4 7">Glycylpeptide N-tetradecanoyltransferase</fullName>
        <ecNumber evidence="3 7">2.3.1.97</ecNumber>
    </recommendedName>
</protein>
<reference evidence="12 13" key="1">
    <citation type="journal article" date="2018" name="Mol. Biol. Evol.">
        <title>Broad Genomic Sampling Reveals a Smut Pathogenic Ancestry of the Fungal Clade Ustilaginomycotina.</title>
        <authorList>
            <person name="Kijpornyongpan T."/>
            <person name="Mondo S.J."/>
            <person name="Barry K."/>
            <person name="Sandor L."/>
            <person name="Lee J."/>
            <person name="Lipzen A."/>
            <person name="Pangilinan J."/>
            <person name="LaButti K."/>
            <person name="Hainaut M."/>
            <person name="Henrissat B."/>
            <person name="Grigoriev I.V."/>
            <person name="Spatafora J.W."/>
            <person name="Aime M.C."/>
        </authorList>
    </citation>
    <scope>NUCLEOTIDE SEQUENCE [LARGE SCALE GENOMIC DNA]</scope>
    <source>
        <strain evidence="12 13">MCA 5214</strain>
    </source>
</reference>
<evidence type="ECO:0000259" key="10">
    <source>
        <dbReference type="Pfam" id="PF01233"/>
    </source>
</evidence>
<evidence type="ECO:0000259" key="11">
    <source>
        <dbReference type="Pfam" id="PF02799"/>
    </source>
</evidence>
<dbReference type="RefSeq" id="XP_025361810.1">
    <property type="nucleotide sequence ID" value="XM_025504757.1"/>
</dbReference>
<dbReference type="GO" id="GO:0004379">
    <property type="term" value="F:glycylpeptide N-tetradecanoyltransferase activity"/>
    <property type="evidence" value="ECO:0007669"/>
    <property type="project" value="UniProtKB-EC"/>
</dbReference>
<evidence type="ECO:0000256" key="9">
    <source>
        <dbReference type="SAM" id="MobiDB-lite"/>
    </source>
</evidence>
<dbReference type="PANTHER" id="PTHR11377:SF5">
    <property type="entry name" value="GLYCYLPEPTIDE N-TETRADECANOYLTRANSFERASE"/>
    <property type="match status" value="1"/>
</dbReference>
<dbReference type="Proteomes" id="UP000245884">
    <property type="component" value="Unassembled WGS sequence"/>
</dbReference>
<dbReference type="Pfam" id="PF01233">
    <property type="entry name" value="NMT"/>
    <property type="match status" value="1"/>
</dbReference>
<evidence type="ECO:0000256" key="4">
    <source>
        <dbReference type="ARBA" id="ARBA00022240"/>
    </source>
</evidence>
<comment type="similarity">
    <text evidence="1 8">Belongs to the NMT family.</text>
</comment>
<feature type="compositionally biased region" description="Basic residues" evidence="9">
    <location>
        <begin position="65"/>
        <end position="82"/>
    </location>
</feature>
<dbReference type="GeneID" id="37026580"/>
<dbReference type="InterPro" id="IPR022677">
    <property type="entry name" value="NMT_C"/>
</dbReference>
<dbReference type="STRING" id="1569628.A0A316UQY2"/>
<sequence length="647" mass="71032">MSSSSSSDAPGKAAETPAQGSAAEVTLSPAAAPAEDVADAEEEGDDDIEGEEAPALEPGGTLTSKQRKKKKSKAAQKLKKKLGLNSNSDTAASSSSSSSAANPQVTPDMLSQVHSAVSAEHGSDAASKVNVKNLQEVLRLMTLERNATLEGQKNRGMSASVKQIKDHKFWKTQPVMKQSDAPPTTAEEEGPIEPSAPPEKVRQEPLPLPSDFEWVTIDIDNSEELKEVYELLSENYVEDDDASLRFNYSADFLHWVLKHPGYDKSWHVGVRVSSTRKLVAFISGIPHELRVRSKSFQSAEINFLCVHKKLRSKRLTPVLIKEVTRRCHLKGIFQAIYTVGAVLPTPMSCARYYHRTINAEKLLEIGFAAVPQGMSKERWIARYSLPKETKLSGLREMEEKDVPAVGKLLRRYLRRFDVAPRFTDEEVKHVLLSGNGRLKGGKQVVWTYVVEQEGRITDMASFYSLPSSVLDSKTHKTLEAAYLFYYATDAAFTEEQPASSASEATEDQAGSSKSDSLPAWQRSHLTSLSPSELADERNAPHWQTQPPTAHTTRLRALLTDILVLAAQQGFDVCNALTTLDNNSFLSDLHFGPGDGFLRWYLYNWRTRPICGGMGGRPGEGELDPAAKSAVEGGKSWSWGSGLGVAMV</sequence>
<evidence type="ECO:0000313" key="12">
    <source>
        <dbReference type="EMBL" id="PWN27198.1"/>
    </source>
</evidence>
<organism evidence="12 13">
    <name type="scientific">Jaminaea rosea</name>
    <dbReference type="NCBI Taxonomy" id="1569628"/>
    <lineage>
        <taxon>Eukaryota</taxon>
        <taxon>Fungi</taxon>
        <taxon>Dikarya</taxon>
        <taxon>Basidiomycota</taxon>
        <taxon>Ustilaginomycotina</taxon>
        <taxon>Exobasidiomycetes</taxon>
        <taxon>Microstromatales</taxon>
        <taxon>Microstromatales incertae sedis</taxon>
        <taxon>Jaminaea</taxon>
    </lineage>
</organism>
<accession>A0A316UQY2</accession>
<keyword evidence="5 7" id="KW-0808">Transferase</keyword>
<feature type="compositionally biased region" description="Low complexity" evidence="9">
    <location>
        <begin position="83"/>
        <end position="102"/>
    </location>
</feature>
<name>A0A316UQY2_9BASI</name>
<evidence type="ECO:0000256" key="3">
    <source>
        <dbReference type="ARBA" id="ARBA00012923"/>
    </source>
</evidence>
<comment type="subunit">
    <text evidence="2">Monomer.</text>
</comment>
<dbReference type="AlphaFoldDB" id="A0A316UQY2"/>
<evidence type="ECO:0000313" key="13">
    <source>
        <dbReference type="Proteomes" id="UP000245884"/>
    </source>
</evidence>